<evidence type="ECO:0000313" key="2">
    <source>
        <dbReference type="EMBL" id="GBG14816.1"/>
    </source>
</evidence>
<dbReference type="RefSeq" id="WP_146187192.1">
    <property type="nucleotide sequence ID" value="NZ_BDOQ01000010.1"/>
</dbReference>
<dbReference type="GO" id="GO:0006508">
    <property type="term" value="P:proteolysis"/>
    <property type="evidence" value="ECO:0007669"/>
    <property type="project" value="UniProtKB-KW"/>
</dbReference>
<proteinExistence type="predicted"/>
<gene>
    <name evidence="2" type="ORF">NMK_2417</name>
</gene>
<protein>
    <submittedName>
        <fullName evidence="2">ATP-dependent Clp protease ATP-binding subunit ClpX</fullName>
    </submittedName>
</protein>
<evidence type="ECO:0000256" key="1">
    <source>
        <dbReference type="SAM" id="SignalP"/>
    </source>
</evidence>
<organism evidence="2 3">
    <name type="scientific">Novimethylophilus kurashikiensis</name>
    <dbReference type="NCBI Taxonomy" id="1825523"/>
    <lineage>
        <taxon>Bacteria</taxon>
        <taxon>Pseudomonadati</taxon>
        <taxon>Pseudomonadota</taxon>
        <taxon>Betaproteobacteria</taxon>
        <taxon>Nitrosomonadales</taxon>
        <taxon>Methylophilaceae</taxon>
        <taxon>Novimethylophilus</taxon>
    </lineage>
</organism>
<dbReference type="GO" id="GO:0008233">
    <property type="term" value="F:peptidase activity"/>
    <property type="evidence" value="ECO:0007669"/>
    <property type="project" value="UniProtKB-KW"/>
</dbReference>
<keyword evidence="1" id="KW-0732">Signal</keyword>
<evidence type="ECO:0000313" key="3">
    <source>
        <dbReference type="Proteomes" id="UP000245081"/>
    </source>
</evidence>
<reference evidence="2 3" key="1">
    <citation type="journal article" date="2018" name="Environ. Microbiol.">
        <title>Isolation and genomic characterization of Novimethylophilus kurashikiensis gen. nov. sp. nov., a new lanthanide-dependent methylotrophic species of Methylophilaceae.</title>
        <authorList>
            <person name="Lv H."/>
            <person name="Sahin N."/>
            <person name="Tani A."/>
        </authorList>
    </citation>
    <scope>NUCLEOTIDE SEQUENCE [LARGE SCALE GENOMIC DNA]</scope>
    <source>
        <strain evidence="2 3">La2-4</strain>
    </source>
</reference>
<sequence length="237" mass="26484">MQKLKSPNLLLVAFLSISTLVFSASSFAGPSAQVGEIAQSPYRLQSWEQRRLRTREQMTGVLAHDAAAGTAFDKTLTASERWQLTPMETMELLGAFYMPREGIESGLPVILTAAMLGWYDALRYGSASGRDEIQTNAKFFLLPFSTSGKTGVEQLIAYLKDHPDQAKKSAILAESMFVKLKDGLTYDHRWPTAYGMERFQCGMTLDCKIPSPLPRDKWPEAEAAAKAFVFKYYHIPQ</sequence>
<keyword evidence="2" id="KW-0645">Protease</keyword>
<keyword evidence="3" id="KW-1185">Reference proteome</keyword>
<keyword evidence="2" id="KW-0547">Nucleotide-binding</keyword>
<dbReference type="AlphaFoldDB" id="A0A2R5F9B2"/>
<name>A0A2R5F9B2_9PROT</name>
<keyword evidence="2" id="KW-0067">ATP-binding</keyword>
<dbReference type="GO" id="GO:0005524">
    <property type="term" value="F:ATP binding"/>
    <property type="evidence" value="ECO:0007669"/>
    <property type="project" value="UniProtKB-KW"/>
</dbReference>
<accession>A0A2R5F9B2</accession>
<keyword evidence="2" id="KW-0378">Hydrolase</keyword>
<dbReference type="EMBL" id="BDOQ01000010">
    <property type="protein sequence ID" value="GBG14816.1"/>
    <property type="molecule type" value="Genomic_DNA"/>
</dbReference>
<feature type="chain" id="PRO_5015355271" evidence="1">
    <location>
        <begin position="29"/>
        <end position="237"/>
    </location>
</feature>
<comment type="caution">
    <text evidence="2">The sequence shown here is derived from an EMBL/GenBank/DDBJ whole genome shotgun (WGS) entry which is preliminary data.</text>
</comment>
<dbReference type="OrthoDB" id="9156652at2"/>
<dbReference type="Proteomes" id="UP000245081">
    <property type="component" value="Unassembled WGS sequence"/>
</dbReference>
<feature type="signal peptide" evidence="1">
    <location>
        <begin position="1"/>
        <end position="28"/>
    </location>
</feature>